<evidence type="ECO:0000256" key="1">
    <source>
        <dbReference type="SAM" id="SignalP"/>
    </source>
</evidence>
<evidence type="ECO:0000259" key="2">
    <source>
        <dbReference type="Pfam" id="PF13387"/>
    </source>
</evidence>
<name>A0A1I2JGU1_9GAMM</name>
<evidence type="ECO:0000259" key="4">
    <source>
        <dbReference type="Pfam" id="PF25225"/>
    </source>
</evidence>
<feature type="domain" description="DUF7843" evidence="4">
    <location>
        <begin position="35"/>
        <end position="111"/>
    </location>
</feature>
<dbReference type="InterPro" id="IPR057162">
    <property type="entry name" value="DUF7840"/>
</dbReference>
<sequence>MRACAIAITLALGGVISPPGLAVTEAAWAQAQAERLWMHPQWLRLVHYRPGAVPGSWYSQADDPDFFLSAAGAHDPRAELAATLSAFAADASLGDAHAQCRFVARLAWLRERLDLGELPQPDCAAYRAFRDTVRAQRVVLVFPSYYLNSPSSMFGHTLLRLDPDASAEVGTEYLSFAVNFGALIDPADTGVLYAVKGLTGGYRGQFAVDFYFKKIQEYTRSENRDIWEYPLDLNAAEIERLIAHLWELRDIDFAYYFFDENCAYRVLELLEVARPGIDLTSAFALTAIPIDTVRAAQQAGLVRGRQFRPAQGTVLRQRLAQIPPVLHAQVLELAASPERLDDADMQVLEPSMRARVIDAAYRYLRFRQTGVARDPAIAQQSFRLLQAMQAEASALPVAAPVVPDVPPDLSHGSRRLAVGVWREEELQYLSLGLRMALHGLEENRDGFPWGAQLNMGHLELRVDEYGRLDLNRLDLVDIASLTPRDRFFRPLSWAVATGIERQWTDGREHRVAQINGGIGFTRAAGFDGLIYGLATARLEYNHGFADPLQPAGGLRGGSLMALGPLTLNGELGAEAFANGALRLRAELRGNWPLSRHQALHLELRWRDQRPDDTFAVGLRYLLYR</sequence>
<gene>
    <name evidence="5" type="ORF">SAMN04488120_106159</name>
</gene>
<dbReference type="Proteomes" id="UP000199771">
    <property type="component" value="Unassembled WGS sequence"/>
</dbReference>
<organism evidence="5 6">
    <name type="scientific">Fontimonas thermophila</name>
    <dbReference type="NCBI Taxonomy" id="1076937"/>
    <lineage>
        <taxon>Bacteria</taxon>
        <taxon>Pseudomonadati</taxon>
        <taxon>Pseudomonadota</taxon>
        <taxon>Gammaproteobacteria</taxon>
        <taxon>Nevskiales</taxon>
        <taxon>Nevskiaceae</taxon>
        <taxon>Fontimonas</taxon>
    </lineage>
</organism>
<dbReference type="Pfam" id="PF25222">
    <property type="entry name" value="DUF7840"/>
    <property type="match status" value="1"/>
</dbReference>
<dbReference type="InterPro" id="IPR025178">
    <property type="entry name" value="Lnb_N"/>
</dbReference>
<evidence type="ECO:0000313" key="5">
    <source>
        <dbReference type="EMBL" id="SFF51911.1"/>
    </source>
</evidence>
<dbReference type="STRING" id="1076937.SAMN04488120_106159"/>
<dbReference type="Pfam" id="PF25225">
    <property type="entry name" value="DUF7843"/>
    <property type="match status" value="1"/>
</dbReference>
<proteinExistence type="predicted"/>
<dbReference type="InterPro" id="IPR057165">
    <property type="entry name" value="DUF7843"/>
</dbReference>
<dbReference type="Pfam" id="PF13387">
    <property type="entry name" value="Lnb_N"/>
    <property type="match status" value="1"/>
</dbReference>
<reference evidence="5 6" key="1">
    <citation type="submission" date="2016-10" db="EMBL/GenBank/DDBJ databases">
        <authorList>
            <person name="de Groot N.N."/>
        </authorList>
    </citation>
    <scope>NUCLEOTIDE SEQUENCE [LARGE SCALE GENOMIC DNA]</scope>
    <source>
        <strain evidence="5 6">DSM 23609</strain>
    </source>
</reference>
<protein>
    <submittedName>
        <fullName evidence="5">Uncharacterized protein</fullName>
    </submittedName>
</protein>
<accession>A0A1I2JGU1</accession>
<dbReference type="EMBL" id="FOOC01000006">
    <property type="protein sequence ID" value="SFF51911.1"/>
    <property type="molecule type" value="Genomic_DNA"/>
</dbReference>
<feature type="signal peptide" evidence="1">
    <location>
        <begin position="1"/>
        <end position="22"/>
    </location>
</feature>
<dbReference type="AlphaFoldDB" id="A0A1I2JGU1"/>
<evidence type="ECO:0000313" key="6">
    <source>
        <dbReference type="Proteomes" id="UP000199771"/>
    </source>
</evidence>
<keyword evidence="1" id="KW-0732">Signal</keyword>
<feature type="domain" description="DUF7840" evidence="3">
    <location>
        <begin position="405"/>
        <end position="623"/>
    </location>
</feature>
<feature type="domain" description="Lnb N-terminal periplasmic" evidence="2">
    <location>
        <begin position="127"/>
        <end position="296"/>
    </location>
</feature>
<keyword evidence="6" id="KW-1185">Reference proteome</keyword>
<evidence type="ECO:0000259" key="3">
    <source>
        <dbReference type="Pfam" id="PF25222"/>
    </source>
</evidence>
<feature type="chain" id="PRO_5011572202" evidence="1">
    <location>
        <begin position="23"/>
        <end position="624"/>
    </location>
</feature>